<evidence type="ECO:0000256" key="9">
    <source>
        <dbReference type="SAM" id="MobiDB-lite"/>
    </source>
</evidence>
<dbReference type="PANTHER" id="PTHR42781">
    <property type="entry name" value="SPERMIDINE/PUTRESCINE IMPORT ATP-BINDING PROTEIN POTA"/>
    <property type="match status" value="1"/>
</dbReference>
<dbReference type="InterPro" id="IPR017871">
    <property type="entry name" value="ABC_transporter-like_CS"/>
</dbReference>
<comment type="caution">
    <text evidence="11">The sequence shown here is derived from an EMBL/GenBank/DDBJ whole genome shotgun (WGS) entry which is preliminary data.</text>
</comment>
<feature type="region of interest" description="Disordered" evidence="9">
    <location>
        <begin position="340"/>
        <end position="381"/>
    </location>
</feature>
<keyword evidence="4" id="KW-0547">Nucleotide-binding</keyword>
<evidence type="ECO:0000256" key="4">
    <source>
        <dbReference type="ARBA" id="ARBA00022741"/>
    </source>
</evidence>
<dbReference type="InterPro" id="IPR015853">
    <property type="entry name" value="ABC_transpr_FbpC"/>
</dbReference>
<dbReference type="RefSeq" id="WP_183817983.1">
    <property type="nucleotide sequence ID" value="NZ_JACHOB010000004.1"/>
</dbReference>
<dbReference type="InterPro" id="IPR013611">
    <property type="entry name" value="Transp-assoc_OB_typ2"/>
</dbReference>
<dbReference type="InterPro" id="IPR027417">
    <property type="entry name" value="P-loop_NTPase"/>
</dbReference>
<dbReference type="PROSITE" id="PS00211">
    <property type="entry name" value="ABC_TRANSPORTER_1"/>
    <property type="match status" value="1"/>
</dbReference>
<organism evidence="11 12">
    <name type="scientific">Parvularcula dongshanensis</name>
    <dbReference type="NCBI Taxonomy" id="1173995"/>
    <lineage>
        <taxon>Bacteria</taxon>
        <taxon>Pseudomonadati</taxon>
        <taxon>Pseudomonadota</taxon>
        <taxon>Alphaproteobacteria</taxon>
        <taxon>Parvularculales</taxon>
        <taxon>Parvularculaceae</taxon>
        <taxon>Parvularcula</taxon>
    </lineage>
</organism>
<dbReference type="SUPFAM" id="SSF50331">
    <property type="entry name" value="MOP-like"/>
    <property type="match status" value="1"/>
</dbReference>
<evidence type="ECO:0000256" key="7">
    <source>
        <dbReference type="ARBA" id="ARBA00023065"/>
    </source>
</evidence>
<dbReference type="InterPro" id="IPR003439">
    <property type="entry name" value="ABC_transporter-like_ATP-bd"/>
</dbReference>
<keyword evidence="3" id="KW-0410">Iron transport</keyword>
<evidence type="ECO:0000256" key="3">
    <source>
        <dbReference type="ARBA" id="ARBA00022496"/>
    </source>
</evidence>
<sequence>MSLEIADLSHSYGEGTVLRSLSLGAAPGEITCLLGASGCGKTTLLRLIAGLLPVQAGELRLDGKVLAGPGRNPPPEKRPVGLVFQEGALFPHLSVAGNVGFGLVGGVRRNRARIEALLDQIGLREKADAYPNDLSGGQQQRVALARALAPSPSVVLLDEPFASVDVVRRHALREEMRSALRARGAISILVTHDPDEAMAIGDKIAVMEAGRIVQADTPATLYDAPATAAVGTLFGDGQLVRARRAGDSLVTPFGVWPTAGMMALPEEAVLDVLVRPEALLLEPNPVAPARIEDVRVLGRCLRITVRAETGEALAVEAPRSEAATLDERVSIRPKLGAGRAFGVPAAETPSPPPSGPSEASSPGATGWVGATPKVGPLRSRG</sequence>
<evidence type="ECO:0000256" key="8">
    <source>
        <dbReference type="ARBA" id="ARBA00023136"/>
    </source>
</evidence>
<name>A0A840I545_9PROT</name>
<accession>A0A840I545</accession>
<evidence type="ECO:0000259" key="10">
    <source>
        <dbReference type="PROSITE" id="PS50893"/>
    </source>
</evidence>
<evidence type="ECO:0000256" key="6">
    <source>
        <dbReference type="ARBA" id="ARBA00023004"/>
    </source>
</evidence>
<keyword evidence="2" id="KW-1003">Cell membrane</keyword>
<dbReference type="Pfam" id="PF00005">
    <property type="entry name" value="ABC_tran"/>
    <property type="match status" value="1"/>
</dbReference>
<gene>
    <name evidence="11" type="ORF">GGQ59_001940</name>
</gene>
<evidence type="ECO:0000256" key="1">
    <source>
        <dbReference type="ARBA" id="ARBA00022448"/>
    </source>
</evidence>
<dbReference type="SUPFAM" id="SSF52540">
    <property type="entry name" value="P-loop containing nucleoside triphosphate hydrolases"/>
    <property type="match status" value="1"/>
</dbReference>
<dbReference type="SMART" id="SM00382">
    <property type="entry name" value="AAA"/>
    <property type="match status" value="1"/>
</dbReference>
<evidence type="ECO:0000313" key="12">
    <source>
        <dbReference type="Proteomes" id="UP000563524"/>
    </source>
</evidence>
<dbReference type="InterPro" id="IPR003593">
    <property type="entry name" value="AAA+_ATPase"/>
</dbReference>
<keyword evidence="7" id="KW-0406">Ion transport</keyword>
<dbReference type="GO" id="GO:0015408">
    <property type="term" value="F:ABC-type ferric iron transporter activity"/>
    <property type="evidence" value="ECO:0007669"/>
    <property type="project" value="InterPro"/>
</dbReference>
<dbReference type="PANTHER" id="PTHR42781:SF4">
    <property type="entry name" value="SPERMIDINE_PUTRESCINE IMPORT ATP-BINDING PROTEIN POTA"/>
    <property type="match status" value="1"/>
</dbReference>
<dbReference type="InterPro" id="IPR008995">
    <property type="entry name" value="Mo/tungstate-bd_C_term_dom"/>
</dbReference>
<dbReference type="PROSITE" id="PS50893">
    <property type="entry name" value="ABC_TRANSPORTER_2"/>
    <property type="match status" value="1"/>
</dbReference>
<proteinExistence type="predicted"/>
<dbReference type="Gene3D" id="3.40.50.300">
    <property type="entry name" value="P-loop containing nucleotide triphosphate hydrolases"/>
    <property type="match status" value="1"/>
</dbReference>
<reference evidence="11 12" key="1">
    <citation type="submission" date="2020-08" db="EMBL/GenBank/DDBJ databases">
        <title>Genomic Encyclopedia of Type Strains, Phase IV (KMG-IV): sequencing the most valuable type-strain genomes for metagenomic binning, comparative biology and taxonomic classification.</title>
        <authorList>
            <person name="Goeker M."/>
        </authorList>
    </citation>
    <scope>NUCLEOTIDE SEQUENCE [LARGE SCALE GENOMIC DNA]</scope>
    <source>
        <strain evidence="11 12">DSM 102850</strain>
    </source>
</reference>
<protein>
    <submittedName>
        <fullName evidence="11">Iron(III) transport system ATP-binding protein</fullName>
    </submittedName>
</protein>
<evidence type="ECO:0000313" key="11">
    <source>
        <dbReference type="EMBL" id="MBB4659403.1"/>
    </source>
</evidence>
<evidence type="ECO:0000256" key="5">
    <source>
        <dbReference type="ARBA" id="ARBA00022840"/>
    </source>
</evidence>
<keyword evidence="8" id="KW-0472">Membrane</keyword>
<dbReference type="EMBL" id="JACHOB010000004">
    <property type="protein sequence ID" value="MBB4659403.1"/>
    <property type="molecule type" value="Genomic_DNA"/>
</dbReference>
<dbReference type="CDD" id="cd03259">
    <property type="entry name" value="ABC_Carb_Solutes_like"/>
    <property type="match status" value="1"/>
</dbReference>
<dbReference type="FunFam" id="3.40.50.300:FF:000425">
    <property type="entry name" value="Probable ABC transporter, ATP-binding subunit"/>
    <property type="match status" value="1"/>
</dbReference>
<feature type="compositionally biased region" description="Low complexity" evidence="9">
    <location>
        <begin position="356"/>
        <end position="365"/>
    </location>
</feature>
<keyword evidence="5 11" id="KW-0067">ATP-binding</keyword>
<evidence type="ECO:0000256" key="2">
    <source>
        <dbReference type="ARBA" id="ARBA00022475"/>
    </source>
</evidence>
<keyword evidence="12" id="KW-1185">Reference proteome</keyword>
<dbReference type="Proteomes" id="UP000563524">
    <property type="component" value="Unassembled WGS sequence"/>
</dbReference>
<keyword evidence="6" id="KW-0408">Iron</keyword>
<keyword evidence="1" id="KW-0813">Transport</keyword>
<dbReference type="InterPro" id="IPR050093">
    <property type="entry name" value="ABC_SmlMolc_Importer"/>
</dbReference>
<dbReference type="GO" id="GO:0005524">
    <property type="term" value="F:ATP binding"/>
    <property type="evidence" value="ECO:0007669"/>
    <property type="project" value="UniProtKB-KW"/>
</dbReference>
<feature type="domain" description="ABC transporter" evidence="10">
    <location>
        <begin position="3"/>
        <end position="234"/>
    </location>
</feature>
<dbReference type="GO" id="GO:0016887">
    <property type="term" value="F:ATP hydrolysis activity"/>
    <property type="evidence" value="ECO:0007669"/>
    <property type="project" value="InterPro"/>
</dbReference>
<dbReference type="GO" id="GO:0043190">
    <property type="term" value="C:ATP-binding cassette (ABC) transporter complex"/>
    <property type="evidence" value="ECO:0007669"/>
    <property type="project" value="InterPro"/>
</dbReference>
<dbReference type="AlphaFoldDB" id="A0A840I545"/>
<dbReference type="GO" id="GO:0015697">
    <property type="term" value="P:quaternary ammonium group transport"/>
    <property type="evidence" value="ECO:0007669"/>
    <property type="project" value="UniProtKB-ARBA"/>
</dbReference>
<dbReference type="Pfam" id="PF08402">
    <property type="entry name" value="TOBE_2"/>
    <property type="match status" value="1"/>
</dbReference>